<dbReference type="SMART" id="SM00239">
    <property type="entry name" value="C2"/>
    <property type="match status" value="1"/>
</dbReference>
<evidence type="ECO:0000256" key="7">
    <source>
        <dbReference type="SAM" id="Phobius"/>
    </source>
</evidence>
<comment type="subcellular location">
    <subcellularLocation>
        <location evidence="1">Membrane</location>
    </subcellularLocation>
</comment>
<evidence type="ECO:0000256" key="6">
    <source>
        <dbReference type="SAM" id="MobiDB-lite"/>
    </source>
</evidence>
<evidence type="ECO:0000313" key="10">
    <source>
        <dbReference type="EMBL" id="KAE8657383.1"/>
    </source>
</evidence>
<dbReference type="GO" id="GO:0008289">
    <property type="term" value="F:lipid binding"/>
    <property type="evidence" value="ECO:0007669"/>
    <property type="project" value="UniProtKB-KW"/>
</dbReference>
<evidence type="ECO:0000313" key="11">
    <source>
        <dbReference type="Proteomes" id="UP000436088"/>
    </source>
</evidence>
<keyword evidence="3" id="KW-0445">Lipid transport</keyword>
<dbReference type="EMBL" id="VEPZ02001760">
    <property type="protein sequence ID" value="KAE8657383.1"/>
    <property type="molecule type" value="Genomic_DNA"/>
</dbReference>
<dbReference type="PANTHER" id="PTHR47261:SF2">
    <property type="entry name" value="CALCIUM-DEPENDENT LIPID-BINDING (CALB DOMAIN) FAMILY PROTEIN"/>
    <property type="match status" value="1"/>
</dbReference>
<keyword evidence="7" id="KW-1133">Transmembrane helix</keyword>
<keyword evidence="4" id="KW-0446">Lipid-binding</keyword>
<sequence length="664" mass="74216">MVSSLSFPLLPPLLPFKINLRFSTRYKKKNKTRLVNLFIPHRKFRLLACAIPGPNPSRLNVRVARNIVANGFSNEFVDGESERQEASIQMGSNFASFEQDPIVDKLRTQLGVIHPIPSPPINRNIFGFFVFFFLVGVAFDKIWTSRKRRGKLVSMGAGVWPQVPISFSLILEKDLQRKESVEWVNMVLGKLWKVYRGGIENWIIGLLQPVIDNLKKPDYVQRVEIKQFSLGDEPLSVRNVERRTSRRVNDLQYQIGLRYTGGARMLLMLSLKFGIIPIVVPVGIQDFDIDGELWVKLRLIPTEPFVGAVSWAFVSLPKIKFELSPFRLFNLMAIPVLSMFLRKLLTVDLPRLFVRPKKIVLDFQKGEAVGPIANDFESGEILEEKNKDFVGELSVTLIDARKLSYVFYGKTDPYVTLTLGDQVIHSKKNSQTAVTGPTGEPIWNQDFHLLVANPRKEKLCIQVNGSLGFADLIVGTGEVDLGPLQDTVPTDKIVVLQGGWGVFRKRSAGEVLLRLTYKAYVEDEEDDTTVAGSVDTDASDDELSDSDEPNVTYEQGVKQITDETNKESFMDVLAALIVSEEFQGIVLSEPGTKSFDGLSRRTGNESFDDISRMGSLKTRLSDVNGESGEGSESSRGSTLFWLAVITSISMLIALSIGGSNLFNP</sequence>
<evidence type="ECO:0000259" key="9">
    <source>
        <dbReference type="PROSITE" id="PS51847"/>
    </source>
</evidence>
<dbReference type="AlphaFoldDB" id="A0A6A2WFJ7"/>
<evidence type="ECO:0000256" key="1">
    <source>
        <dbReference type="ARBA" id="ARBA00004370"/>
    </source>
</evidence>
<dbReference type="Proteomes" id="UP000436088">
    <property type="component" value="Unassembled WGS sequence"/>
</dbReference>
<dbReference type="Pfam" id="PF25669">
    <property type="entry name" value="SMP_MUG190-like"/>
    <property type="match status" value="1"/>
</dbReference>
<reference evidence="10" key="1">
    <citation type="submission" date="2019-09" db="EMBL/GenBank/DDBJ databases">
        <title>Draft genome information of white flower Hibiscus syriacus.</title>
        <authorList>
            <person name="Kim Y.-M."/>
        </authorList>
    </citation>
    <scope>NUCLEOTIDE SEQUENCE [LARGE SCALE GENOMIC DNA]</scope>
    <source>
        <strain evidence="10">YM2019G1</strain>
    </source>
</reference>
<evidence type="ECO:0000256" key="5">
    <source>
        <dbReference type="ARBA" id="ARBA00023136"/>
    </source>
</evidence>
<feature type="region of interest" description="Disordered" evidence="6">
    <location>
        <begin position="526"/>
        <end position="549"/>
    </location>
</feature>
<dbReference type="InterPro" id="IPR000008">
    <property type="entry name" value="C2_dom"/>
</dbReference>
<name>A0A6A2WFJ7_HIBSY</name>
<dbReference type="PROSITE" id="PS50004">
    <property type="entry name" value="C2"/>
    <property type="match status" value="1"/>
</dbReference>
<keyword evidence="5 7" id="KW-0472">Membrane</keyword>
<evidence type="ECO:0000256" key="4">
    <source>
        <dbReference type="ARBA" id="ARBA00023121"/>
    </source>
</evidence>
<feature type="transmembrane region" description="Helical" evidence="7">
    <location>
        <begin position="639"/>
        <end position="662"/>
    </location>
</feature>
<dbReference type="CDD" id="cd00030">
    <property type="entry name" value="C2"/>
    <property type="match status" value="1"/>
</dbReference>
<feature type="domain" description="C2" evidence="8">
    <location>
        <begin position="377"/>
        <end position="494"/>
    </location>
</feature>
<dbReference type="Pfam" id="PF00168">
    <property type="entry name" value="C2"/>
    <property type="match status" value="1"/>
</dbReference>
<gene>
    <name evidence="10" type="ORF">F3Y22_tig00116995pilonHSYRG00012</name>
</gene>
<dbReference type="SUPFAM" id="SSF49562">
    <property type="entry name" value="C2 domain (Calcium/lipid-binding domain, CaLB)"/>
    <property type="match status" value="1"/>
</dbReference>
<dbReference type="GO" id="GO:0006869">
    <property type="term" value="P:lipid transport"/>
    <property type="evidence" value="ECO:0007669"/>
    <property type="project" value="UniProtKB-KW"/>
</dbReference>
<dbReference type="GO" id="GO:0016020">
    <property type="term" value="C:membrane"/>
    <property type="evidence" value="ECO:0007669"/>
    <property type="project" value="UniProtKB-SubCell"/>
</dbReference>
<dbReference type="OrthoDB" id="1029639at2759"/>
<keyword evidence="11" id="KW-1185">Reference proteome</keyword>
<keyword evidence="2" id="KW-0813">Transport</keyword>
<dbReference type="CDD" id="cd21669">
    <property type="entry name" value="SMP_SF"/>
    <property type="match status" value="1"/>
</dbReference>
<keyword evidence="7" id="KW-0812">Transmembrane</keyword>
<dbReference type="Gene3D" id="2.60.40.150">
    <property type="entry name" value="C2 domain"/>
    <property type="match status" value="1"/>
</dbReference>
<evidence type="ECO:0000259" key="8">
    <source>
        <dbReference type="PROSITE" id="PS50004"/>
    </source>
</evidence>
<proteinExistence type="predicted"/>
<protein>
    <submittedName>
        <fullName evidence="10">Calcium-dependent lipid-binding (CaLB domain) family protein isoform 2</fullName>
    </submittedName>
</protein>
<dbReference type="PROSITE" id="PS51847">
    <property type="entry name" value="SMP"/>
    <property type="match status" value="1"/>
</dbReference>
<feature type="compositionally biased region" description="Acidic residues" evidence="6">
    <location>
        <begin position="537"/>
        <end position="548"/>
    </location>
</feature>
<evidence type="ECO:0000256" key="3">
    <source>
        <dbReference type="ARBA" id="ARBA00023055"/>
    </source>
</evidence>
<comment type="caution">
    <text evidence="10">The sequence shown here is derived from an EMBL/GenBank/DDBJ whole genome shotgun (WGS) entry which is preliminary data.</text>
</comment>
<feature type="domain" description="SMP-LTD" evidence="9">
    <location>
        <begin position="177"/>
        <end position="364"/>
    </location>
</feature>
<organism evidence="10 11">
    <name type="scientific">Hibiscus syriacus</name>
    <name type="common">Rose of Sharon</name>
    <dbReference type="NCBI Taxonomy" id="106335"/>
    <lineage>
        <taxon>Eukaryota</taxon>
        <taxon>Viridiplantae</taxon>
        <taxon>Streptophyta</taxon>
        <taxon>Embryophyta</taxon>
        <taxon>Tracheophyta</taxon>
        <taxon>Spermatophyta</taxon>
        <taxon>Magnoliopsida</taxon>
        <taxon>eudicotyledons</taxon>
        <taxon>Gunneridae</taxon>
        <taxon>Pentapetalae</taxon>
        <taxon>rosids</taxon>
        <taxon>malvids</taxon>
        <taxon>Malvales</taxon>
        <taxon>Malvaceae</taxon>
        <taxon>Malvoideae</taxon>
        <taxon>Hibiscus</taxon>
    </lineage>
</organism>
<evidence type="ECO:0000256" key="2">
    <source>
        <dbReference type="ARBA" id="ARBA00022448"/>
    </source>
</evidence>
<accession>A0A6A2WFJ7</accession>
<dbReference type="InterPro" id="IPR031468">
    <property type="entry name" value="SMP_LBD"/>
</dbReference>
<dbReference type="InterPro" id="IPR035892">
    <property type="entry name" value="C2_domain_sf"/>
</dbReference>
<dbReference type="PANTHER" id="PTHR47261">
    <property type="entry name" value="CALCIUM-DEPENDENT LIPID-BINDING (CALB DOMAIN) FAMILY PROTEIN"/>
    <property type="match status" value="1"/>
</dbReference>